<dbReference type="STRING" id="983920.Y88_3002"/>
<feature type="compositionally biased region" description="Basic and acidic residues" evidence="1">
    <location>
        <begin position="494"/>
        <end position="513"/>
    </location>
</feature>
<accession>F1ZCB7</accession>
<feature type="transmembrane region" description="Helical" evidence="2">
    <location>
        <begin position="67"/>
        <end position="89"/>
    </location>
</feature>
<evidence type="ECO:0000313" key="3">
    <source>
        <dbReference type="EMBL" id="EGD57676.1"/>
    </source>
</evidence>
<comment type="caution">
    <text evidence="3">The sequence shown here is derived from an EMBL/GenBank/DDBJ whole genome shotgun (WGS) entry which is preliminary data.</text>
</comment>
<organism evidence="3 4">
    <name type="scientific">Novosphingobium nitrogenifigens DSM 19370</name>
    <dbReference type="NCBI Taxonomy" id="983920"/>
    <lineage>
        <taxon>Bacteria</taxon>
        <taxon>Pseudomonadati</taxon>
        <taxon>Pseudomonadota</taxon>
        <taxon>Alphaproteobacteria</taxon>
        <taxon>Sphingomonadales</taxon>
        <taxon>Sphingomonadaceae</taxon>
        <taxon>Novosphingobium</taxon>
    </lineage>
</organism>
<dbReference type="EMBL" id="AEWJ01000054">
    <property type="protein sequence ID" value="EGD57676.1"/>
    <property type="molecule type" value="Genomic_DNA"/>
</dbReference>
<dbReference type="eggNOG" id="ENOG5031EH6">
    <property type="taxonomic scope" value="Bacteria"/>
</dbReference>
<evidence type="ECO:0000313" key="4">
    <source>
        <dbReference type="Proteomes" id="UP000004728"/>
    </source>
</evidence>
<name>F1ZCB7_9SPHN</name>
<evidence type="ECO:0000256" key="1">
    <source>
        <dbReference type="SAM" id="MobiDB-lite"/>
    </source>
</evidence>
<dbReference type="AlphaFoldDB" id="F1ZCB7"/>
<dbReference type="OrthoDB" id="7511408at2"/>
<feature type="region of interest" description="Disordered" evidence="1">
    <location>
        <begin position="494"/>
        <end position="517"/>
    </location>
</feature>
<evidence type="ECO:0000256" key="2">
    <source>
        <dbReference type="SAM" id="Phobius"/>
    </source>
</evidence>
<dbReference type="Proteomes" id="UP000004728">
    <property type="component" value="Unassembled WGS sequence"/>
</dbReference>
<reference evidence="3 4" key="1">
    <citation type="journal article" date="2012" name="J. Bacteriol.">
        <title>Draft Genome Sequence of Novosphingobium nitrogenifigens Y88T.</title>
        <authorList>
            <person name="Strabala T.J."/>
            <person name="Macdonald L."/>
            <person name="Liu V."/>
            <person name="Smit A.M."/>
        </authorList>
    </citation>
    <scope>NUCLEOTIDE SEQUENCE [LARGE SCALE GENOMIC DNA]</scope>
    <source>
        <strain evidence="3 4">DSM 19370</strain>
    </source>
</reference>
<keyword evidence="2" id="KW-0472">Membrane</keyword>
<feature type="transmembrane region" description="Helical" evidence="2">
    <location>
        <begin position="21"/>
        <end position="47"/>
    </location>
</feature>
<proteinExistence type="predicted"/>
<dbReference type="HOGENOM" id="CLU_462186_0_0_5"/>
<dbReference type="RefSeq" id="WP_008071061.1">
    <property type="nucleotide sequence ID" value="NZ_AQWK01000008.1"/>
</dbReference>
<protein>
    <submittedName>
        <fullName evidence="3">Uncharacterized protein</fullName>
    </submittedName>
</protein>
<dbReference type="InParanoid" id="F1ZCB7"/>
<keyword evidence="2" id="KW-0812">Transmembrane</keyword>
<gene>
    <name evidence="3" type="ORF">Y88_3002</name>
</gene>
<keyword evidence="2" id="KW-1133">Transmembrane helix</keyword>
<sequence length="590" mass="61413">MSKKARPASQPVTGHRLFPGLAALWFAALFGLGILVTGGDVLASLVIRLHLPAILPAAALPLGLTARLLLALGFAGLGGVFGLALGLAIKRRVTAGQPAVSRVRKEARGEAVAADDEVAPVAQRVRNRDAHPDAPPRRPLVVTEDVAPFEPERTVSEAVAPEAAIPEVPVAVDPTAEPSEPVVAVPADDVHEDAVAEESTPVPFAAFPSSEAHVDPNALPPFIAAALASQRMAEGSAQGDVEAASWGAADHPVTDFILDTEESQVLEPVEPAAGIAAHEEPLVAEVVSSEIVVGPEDHAPVAPEQVAAVEAEPALAAPCAPLASQASAVRHKPLTDAELESLGLVQLIERLALAIAERQELRGQGVDGENGHEAFEAAPFDGMVEGMAGEMSHPTPDLITPLITPLHRFDPLTMDPPGPLLKTKPVRANRPQAVVSGDDTDDFHAAPAPSMGGGMLIDPVAADDWDDDIDGDPVVPRFLGMTPAVAGEAFDDHAGEEDHNEGEGHGDCGHELAGEDPEDRYSSLIDMAMPRPELVSVPTPMSDPVVPFPTPSMRLAATAEGGEDISDKGEDADRALREALATLRRMTAKG</sequence>
<keyword evidence="4" id="KW-1185">Reference proteome</keyword>